<dbReference type="SUPFAM" id="SSF49899">
    <property type="entry name" value="Concanavalin A-like lectins/glucanases"/>
    <property type="match status" value="1"/>
</dbReference>
<dbReference type="CDD" id="cd00413">
    <property type="entry name" value="Glyco_hydrolase_16"/>
    <property type="match status" value="1"/>
</dbReference>
<dbReference type="Proteomes" id="UP000297453">
    <property type="component" value="Unassembled WGS sequence"/>
</dbReference>
<dbReference type="AlphaFoldDB" id="A0A4R9FSD3"/>
<comment type="caution">
    <text evidence="4">The sequence shown here is derived from an EMBL/GenBank/DDBJ whole genome shotgun (WGS) entry which is preliminary data.</text>
</comment>
<evidence type="ECO:0000313" key="4">
    <source>
        <dbReference type="EMBL" id="TGK00797.1"/>
    </source>
</evidence>
<dbReference type="EMBL" id="RQEP01000018">
    <property type="protein sequence ID" value="TGK00797.1"/>
    <property type="molecule type" value="Genomic_DNA"/>
</dbReference>
<reference evidence="4" key="1">
    <citation type="journal article" date="2019" name="PLoS Negl. Trop. Dis.">
        <title>Revisiting the worldwide diversity of Leptospira species in the environment.</title>
        <authorList>
            <person name="Vincent A.T."/>
            <person name="Schiettekatte O."/>
            <person name="Bourhy P."/>
            <person name="Veyrier F.J."/>
            <person name="Picardeau M."/>
        </authorList>
    </citation>
    <scope>NUCLEOTIDE SEQUENCE [LARGE SCALE GENOMIC DNA]</scope>
    <source>
        <strain evidence="4">SSS9</strain>
    </source>
</reference>
<sequence length="310" mass="34761">MMASRFLRAEIALFILFIQCVPSHSNEDAKLLSIFLGEDPGTGIFFDDFSYSDTTSANSQNSWTFRNDSGGPGPSGASWSESQMSFGLEGSDTYLRLSATTQGSVSNTIQSEIATGPRKFFRGTYAARIRFFDSATSGVTYDKVNQTFFLITPLVYGGDPMYSECDFEYLGQGGWGESSSTLFLTTWGTYNPNTNFYDDISTPDTESLDGWHILVLQVSDSYTKYYVDGILKIKHTGHVVPDNPMRISFNLWFLSDSGDLDTSQTSLREYEERVDWVYYEKNRIIAPDQIASKIDSLRSQGLNHSDTVRE</sequence>
<dbReference type="RefSeq" id="WP_135588643.1">
    <property type="nucleotide sequence ID" value="NZ_RQEP01000018.1"/>
</dbReference>
<dbReference type="GO" id="GO:0004553">
    <property type="term" value="F:hydrolase activity, hydrolyzing O-glycosyl compounds"/>
    <property type="evidence" value="ECO:0007669"/>
    <property type="project" value="InterPro"/>
</dbReference>
<feature type="compositionally biased region" description="Polar residues" evidence="2">
    <location>
        <begin position="57"/>
        <end position="67"/>
    </location>
</feature>
<dbReference type="Gene3D" id="2.60.120.200">
    <property type="match status" value="1"/>
</dbReference>
<dbReference type="InterPro" id="IPR000757">
    <property type="entry name" value="Beta-glucanase-like"/>
</dbReference>
<keyword evidence="5" id="KW-1185">Reference proteome</keyword>
<feature type="region of interest" description="Disordered" evidence="2">
    <location>
        <begin position="57"/>
        <end position="80"/>
    </location>
</feature>
<keyword evidence="4" id="KW-0378">Hydrolase</keyword>
<gene>
    <name evidence="4" type="ORF">EHO59_12750</name>
</gene>
<dbReference type="OrthoDB" id="9800955at2"/>
<proteinExistence type="inferred from homology"/>
<name>A0A4R9FSD3_9LEPT</name>
<accession>A0A4R9FSD3</accession>
<evidence type="ECO:0000256" key="1">
    <source>
        <dbReference type="ARBA" id="ARBA00006865"/>
    </source>
</evidence>
<comment type="similarity">
    <text evidence="1">Belongs to the glycosyl hydrolase 16 family.</text>
</comment>
<feature type="domain" description="GH16" evidence="3">
    <location>
        <begin position="27"/>
        <end position="285"/>
    </location>
</feature>
<dbReference type="PROSITE" id="PS51762">
    <property type="entry name" value="GH16_2"/>
    <property type="match status" value="1"/>
</dbReference>
<dbReference type="InterPro" id="IPR013320">
    <property type="entry name" value="ConA-like_dom_sf"/>
</dbReference>
<organism evidence="4 5">
    <name type="scientific">Leptospira semungkisensis</name>
    <dbReference type="NCBI Taxonomy" id="2484985"/>
    <lineage>
        <taxon>Bacteria</taxon>
        <taxon>Pseudomonadati</taxon>
        <taxon>Spirochaetota</taxon>
        <taxon>Spirochaetia</taxon>
        <taxon>Leptospirales</taxon>
        <taxon>Leptospiraceae</taxon>
        <taxon>Leptospira</taxon>
    </lineage>
</organism>
<dbReference type="GO" id="GO:0005975">
    <property type="term" value="P:carbohydrate metabolic process"/>
    <property type="evidence" value="ECO:0007669"/>
    <property type="project" value="InterPro"/>
</dbReference>
<evidence type="ECO:0000313" key="5">
    <source>
        <dbReference type="Proteomes" id="UP000297453"/>
    </source>
</evidence>
<protein>
    <submittedName>
        <fullName evidence="4">Hydrolase</fullName>
    </submittedName>
</protein>
<evidence type="ECO:0000259" key="3">
    <source>
        <dbReference type="PROSITE" id="PS51762"/>
    </source>
</evidence>
<evidence type="ECO:0000256" key="2">
    <source>
        <dbReference type="SAM" id="MobiDB-lite"/>
    </source>
</evidence>